<evidence type="ECO:0000256" key="6">
    <source>
        <dbReference type="ARBA" id="ARBA00023002"/>
    </source>
</evidence>
<dbReference type="Gene3D" id="3.40.50.920">
    <property type="match status" value="1"/>
</dbReference>
<feature type="binding site" evidence="12">
    <location>
        <position position="750"/>
    </location>
    <ligand>
        <name>[4Fe-4S] cluster</name>
        <dbReference type="ChEBI" id="CHEBI:49883"/>
        <label>2</label>
    </ligand>
</feature>
<dbReference type="InterPro" id="IPR033412">
    <property type="entry name" value="PFOR_II"/>
</dbReference>
<dbReference type="InterPro" id="IPR050722">
    <property type="entry name" value="Pyruvate:ferred/Flavod_OxRd"/>
</dbReference>
<evidence type="ECO:0000256" key="9">
    <source>
        <dbReference type="PIRNR" id="PIRNR000159"/>
    </source>
</evidence>
<dbReference type="Pfam" id="PF01558">
    <property type="entry name" value="POR"/>
    <property type="match status" value="1"/>
</dbReference>
<dbReference type="Pfam" id="PF01855">
    <property type="entry name" value="POR_N"/>
    <property type="match status" value="1"/>
</dbReference>
<dbReference type="FunFam" id="3.40.50.970:FF:000012">
    <property type="entry name" value="Pyruvate:ferredoxin (Flavodoxin) oxidoreductase"/>
    <property type="match status" value="1"/>
</dbReference>
<dbReference type="GO" id="GO:0005506">
    <property type="term" value="F:iron ion binding"/>
    <property type="evidence" value="ECO:0007669"/>
    <property type="project" value="InterPro"/>
</dbReference>
<dbReference type="InterPro" id="IPR037112">
    <property type="entry name" value="Pyrv-flavodox_OxR_EKR_sf"/>
</dbReference>
<dbReference type="AlphaFoldDB" id="G4Q7H6"/>
<dbReference type="InterPro" id="IPR019456">
    <property type="entry name" value="Pyrv-flavodox_OxRtase_EKR"/>
</dbReference>
<keyword evidence="5 9" id="KW-0249">Electron transport</keyword>
<dbReference type="SUPFAM" id="SSF53323">
    <property type="entry name" value="Pyruvate-ferredoxin oxidoreductase, PFOR, domain III"/>
    <property type="match status" value="1"/>
</dbReference>
<dbReference type="Gene3D" id="4.10.780.10">
    <property type="entry name" value="Pyruvate-flavodoxin oxidoreductase, EKR domain"/>
    <property type="match status" value="1"/>
</dbReference>
<dbReference type="Gene3D" id="3.30.70.20">
    <property type="match status" value="1"/>
</dbReference>
<organism evidence="14 15">
    <name type="scientific">Acidaminococcus intestini (strain RyC-MR95)</name>
    <dbReference type="NCBI Taxonomy" id="568816"/>
    <lineage>
        <taxon>Bacteria</taxon>
        <taxon>Bacillati</taxon>
        <taxon>Bacillota</taxon>
        <taxon>Negativicutes</taxon>
        <taxon>Acidaminococcales</taxon>
        <taxon>Acidaminococcaceae</taxon>
        <taxon>Acidaminococcus</taxon>
    </lineage>
</organism>
<dbReference type="PANTHER" id="PTHR32154">
    <property type="entry name" value="PYRUVATE-FLAVODOXIN OXIDOREDUCTASE-RELATED"/>
    <property type="match status" value="1"/>
</dbReference>
<dbReference type="Gene3D" id="3.40.920.10">
    <property type="entry name" value="Pyruvate-ferredoxin oxidoreductase, PFOR, domain III"/>
    <property type="match status" value="1"/>
</dbReference>
<dbReference type="InterPro" id="IPR002880">
    <property type="entry name" value="Pyrv_Fd/Flavodoxin_OxRdtase_N"/>
</dbReference>
<dbReference type="FunFam" id="3.40.50.920:FF:000007">
    <property type="entry name" value="Pyruvate:ferredoxin (Flavodoxin) oxidoreductase"/>
    <property type="match status" value="1"/>
</dbReference>
<dbReference type="Gene3D" id="3.40.50.970">
    <property type="match status" value="2"/>
</dbReference>
<evidence type="ECO:0000256" key="12">
    <source>
        <dbReference type="PIRSR" id="PIRSR000159-50"/>
    </source>
</evidence>
<keyword evidence="7 12" id="KW-0408">Iron</keyword>
<feature type="site" description="Important for catalytic activity" evidence="11">
    <location>
        <position position="112"/>
    </location>
</feature>
<feature type="binding site" evidence="10">
    <location>
        <begin position="991"/>
        <end position="996"/>
    </location>
    <ligand>
        <name>thiamine diphosphate</name>
        <dbReference type="ChEBI" id="CHEBI:58937"/>
    </ligand>
</feature>
<keyword evidence="2 9" id="KW-0813">Transport</keyword>
<feature type="site" description="Important for catalytic activity" evidence="11">
    <location>
        <position position="29"/>
    </location>
</feature>
<keyword evidence="3 12" id="KW-0004">4Fe-4S</keyword>
<dbReference type="GeneID" id="92878671"/>
<dbReference type="InterPro" id="IPR019752">
    <property type="entry name" value="Pyrv/ketoisovalerate_OxRed_cat"/>
</dbReference>
<keyword evidence="15" id="KW-1185">Reference proteome</keyword>
<dbReference type="PANTHER" id="PTHR32154:SF0">
    <property type="entry name" value="PYRUVATE-FLAVODOXIN OXIDOREDUCTASE-RELATED"/>
    <property type="match status" value="1"/>
</dbReference>
<dbReference type="GO" id="GO:0030976">
    <property type="term" value="F:thiamine pyrophosphate binding"/>
    <property type="evidence" value="ECO:0007669"/>
    <property type="project" value="InterPro"/>
</dbReference>
<evidence type="ECO:0000259" key="13">
    <source>
        <dbReference type="PROSITE" id="PS51379"/>
    </source>
</evidence>
<gene>
    <name evidence="14" type="ordered locus">Acin_1089</name>
</gene>
<feature type="binding site" evidence="12">
    <location>
        <position position="744"/>
    </location>
    <ligand>
        <name>[4Fe-4S] cluster</name>
        <dbReference type="ChEBI" id="CHEBI:49883"/>
        <label>2</label>
    </ligand>
</feature>
<feature type="binding site" evidence="10">
    <location>
        <position position="62"/>
    </location>
    <ligand>
        <name>thiamine diphosphate</name>
        <dbReference type="ChEBI" id="CHEBI:58937"/>
    </ligand>
</feature>
<dbReference type="InterPro" id="IPR002869">
    <property type="entry name" value="Pyrv_flavodox_OxRed_cen"/>
</dbReference>
<evidence type="ECO:0000256" key="2">
    <source>
        <dbReference type="ARBA" id="ARBA00022448"/>
    </source>
</evidence>
<dbReference type="eggNOG" id="COG0674">
    <property type="taxonomic scope" value="Bacteria"/>
</dbReference>
<dbReference type="InParanoid" id="G4Q7H6"/>
<proteinExistence type="inferred from homology"/>
<dbReference type="Pfam" id="PF17147">
    <property type="entry name" value="PFOR_II"/>
    <property type="match status" value="1"/>
</dbReference>
<dbReference type="InterPro" id="IPR009014">
    <property type="entry name" value="Transketo_C/PFOR_II"/>
</dbReference>
<dbReference type="PATRIC" id="fig|568816.4.peg.1046"/>
<dbReference type="SMART" id="SM00890">
    <property type="entry name" value="EKR"/>
    <property type="match status" value="1"/>
</dbReference>
<dbReference type="GO" id="GO:0016903">
    <property type="term" value="F:oxidoreductase activity, acting on the aldehyde or oxo group of donors"/>
    <property type="evidence" value="ECO:0007669"/>
    <property type="project" value="InterPro"/>
</dbReference>
<dbReference type="InterPro" id="IPR017896">
    <property type="entry name" value="4Fe4S_Fe-S-bd"/>
</dbReference>
<feature type="binding site" evidence="12">
    <location>
        <position position="836"/>
    </location>
    <ligand>
        <name>[4Fe-4S] cluster</name>
        <dbReference type="ChEBI" id="CHEBI:49883"/>
        <label>3</label>
    </ligand>
</feature>
<feature type="domain" description="4Fe-4S ferredoxin-type" evidence="13">
    <location>
        <begin position="679"/>
        <end position="708"/>
    </location>
</feature>
<evidence type="ECO:0000256" key="3">
    <source>
        <dbReference type="ARBA" id="ARBA00022485"/>
    </source>
</evidence>
<feature type="binding site" evidence="12">
    <location>
        <position position="698"/>
    </location>
    <ligand>
        <name>[4Fe-4S] cluster</name>
        <dbReference type="ChEBI" id="CHEBI:49883"/>
        <label>2</label>
    </ligand>
</feature>
<dbReference type="RefSeq" id="WP_009015292.1">
    <property type="nucleotide sequence ID" value="NC_016077.1"/>
</dbReference>
<dbReference type="STRING" id="568816.Acin_1089"/>
<keyword evidence="6 9" id="KW-0560">Oxidoreductase</keyword>
<feature type="site" description="Important for catalytic activity" evidence="11">
    <location>
        <position position="996"/>
    </location>
</feature>
<feature type="binding site" evidence="12">
    <location>
        <position position="747"/>
    </location>
    <ligand>
        <name>[4Fe-4S] cluster</name>
        <dbReference type="ChEBI" id="CHEBI:49883"/>
        <label>2</label>
    </ligand>
</feature>
<feature type="binding site" evidence="12">
    <location>
        <position position="1071"/>
    </location>
    <ligand>
        <name>[4Fe-4S] cluster</name>
        <dbReference type="ChEBI" id="CHEBI:49883"/>
        <label>3</label>
    </ligand>
</feature>
<evidence type="ECO:0000313" key="14">
    <source>
        <dbReference type="EMBL" id="AEQ22315.1"/>
    </source>
</evidence>
<keyword evidence="8 12" id="KW-0411">Iron-sulfur</keyword>
<dbReference type="FunFam" id="3.40.50.970:FF:000041">
    <property type="entry name" value="Pyruvate:ferredoxin (Flavodoxin) oxidoreductase"/>
    <property type="match status" value="1"/>
</dbReference>
<evidence type="ECO:0000256" key="5">
    <source>
        <dbReference type="ARBA" id="ARBA00022982"/>
    </source>
</evidence>
<feature type="domain" description="4Fe-4S ferredoxin-type" evidence="13">
    <location>
        <begin position="735"/>
        <end position="764"/>
    </location>
</feature>
<dbReference type="CDD" id="cd03377">
    <property type="entry name" value="TPP_PFOR_PNO"/>
    <property type="match status" value="1"/>
</dbReference>
<evidence type="ECO:0000256" key="1">
    <source>
        <dbReference type="ARBA" id="ARBA00009032"/>
    </source>
</evidence>
<dbReference type="PROSITE" id="PS51379">
    <property type="entry name" value="4FE4S_FER_2"/>
    <property type="match status" value="2"/>
</dbReference>
<feature type="binding site" evidence="12">
    <location>
        <position position="691"/>
    </location>
    <ligand>
        <name>[4Fe-4S] cluster</name>
        <dbReference type="ChEBI" id="CHEBI:49883"/>
        <label>1</label>
    </ligand>
</feature>
<dbReference type="Proteomes" id="UP000007093">
    <property type="component" value="Chromosome"/>
</dbReference>
<dbReference type="eggNOG" id="COG1013">
    <property type="taxonomic scope" value="Bacteria"/>
</dbReference>
<protein>
    <recommendedName>
        <fullName evidence="13">4Fe-4S ferredoxin-type domain-containing protein</fullName>
    </recommendedName>
</protein>
<reference evidence="14 15" key="1">
    <citation type="journal article" date="2011" name="J. Bacteriol.">
        <title>Complete genome sequence of Acidaminococcus intestini RYC-MR95, a Gram-negative bacterium from the phylum Firmicutes.</title>
        <authorList>
            <person name="D'Auria G."/>
            <person name="Galan J.C."/>
            <person name="Rodriguez-Alcayna M."/>
            <person name="Moya A."/>
            <person name="Baquero F."/>
            <person name="Latorre A."/>
        </authorList>
    </citation>
    <scope>NUCLEOTIDE SEQUENCE [LARGE SCALE GENOMIC DNA]</scope>
    <source>
        <strain evidence="14 15">RyC-MR95</strain>
    </source>
</reference>
<accession>G4Q7H6</accession>
<comment type="cofactor">
    <cofactor evidence="12">
        <name>[4Fe-4S] cluster</name>
        <dbReference type="ChEBI" id="CHEBI:49883"/>
    </cofactor>
    <text evidence="12">Binds 3 [4Fe-4S] clusters per subunit.</text>
</comment>
<feature type="binding site" evidence="10">
    <location>
        <position position="813"/>
    </location>
    <ligand>
        <name>thiamine diphosphate</name>
        <dbReference type="ChEBI" id="CHEBI:58937"/>
    </ligand>
</feature>
<dbReference type="InterPro" id="IPR011766">
    <property type="entry name" value="TPP_enzyme_TPP-bd"/>
</dbReference>
<feature type="site" description="Important for catalytic activity" evidence="11">
    <location>
        <position position="62"/>
    </location>
</feature>
<feature type="binding site" evidence="12">
    <location>
        <position position="694"/>
    </location>
    <ligand>
        <name>[4Fe-4S] cluster</name>
        <dbReference type="ChEBI" id="CHEBI:49883"/>
        <label>1</label>
    </ligand>
</feature>
<dbReference type="Pfam" id="PF02775">
    <property type="entry name" value="TPP_enzyme_C"/>
    <property type="match status" value="1"/>
</dbReference>
<dbReference type="CDD" id="cd07034">
    <property type="entry name" value="TPP_PYR_PFOR_IOR-alpha_like"/>
    <property type="match status" value="1"/>
</dbReference>
<dbReference type="SUPFAM" id="SSF52922">
    <property type="entry name" value="TK C-terminal domain-like"/>
    <property type="match status" value="1"/>
</dbReference>
<sequence>MMKKTMDGNEAAAYASYAFTEVAAIYPITPSSPMAEHVDSWAAHGKKNIFGQPVKLVEMQSECGAISVVNGAVNAGVLSTSYTASQGLMLMIPTMFRIAGELQPAVVHVASRNVATNVISIFAEHSDVMACRQTGFAMLASSTVQEAMDLGATAHLAAIKGHIPFLHFFDGFRTSHEIQKVDCLDYDELKKLVDYNELEKFRSGSLNPDHPTLITTGENDDTYFQQRESVNPYYEALPDIVESCMAQINKLTGRDYHLFNYYGDPDAEYVIAGMGSIAGTAQETVDYLRKQGKKVGYLEVHLFRPFSVKHLIKALPKTVKVLTVLDRDKEAGAVGEPLYEEFVTALNDTDLTFKVVACRFGLAGKDTTPTMVAAMYSNMETKVPKNHYTIGIVDDVTHHSLPYGDEIDIVPEGTVSCKFWGIGSDGTVGANKNTIKIIGDHTDLNVQAYFEYDGKKSGGLTRSHLRFGKAPIRSQYYVKKADFVGVHNQAYVNTFDVVKDLKDGASLLLNCEWSSEEIADRLPNKMKHDLAKKHIHLYTINAVDIAFQLGLGSRTNTVLQAAFFKITGIIPIDDAVKYMKEAIFKSYGRKGEKIVNMNNAAVDAGVKEVVEVPVPDAWLALDATEAPKKMSGSHYVDKILKKVNSASGDDIPVSDFVPYSNGMFPQGTSRHEKRGTSVRVSSWNPQKCIQCNMCSYVCPHAILRPMLLTEEEVKGAPEGMKDIPAKGKDVEPYRFHIAVSTLDCTGCGSCANVCPVGAMEMSTLDKEGAQKAVWDYTAALPEVRNPFGVTSVKNSQFNQPLLEFNGACPGCGETPYAKLVTQLFGDRMFIATATGCSQVWATCFPSMPYTPNKKGHGPAVGGSLFENNAEYGLGIKLADDARRKYVEEEIKALAETADDEALKEAAKTWLQNKDNKDNARAMGEAMEKALTAYKGTAVSEIVASVLKNKDQLTKKSVWIFGGDGWAYDIGYGGLDHVIASGADVNILVFDTEVYSNTGGQASKATPTGAVAQFAAAGKPTKKKDLGAMVMSYGNTYVAQVAMGANMQQTLNAIREAEAFNGPSIVICYSPCINHGLRCGMNKVQDEIKKAVEVGYWQLYRYNPVLKEEGKNPFILDSKEPKGDFDAFLQGETRYASLKRSFPEAAEALYEKCQKEAMERYAYYKKLAE</sequence>
<dbReference type="SUPFAM" id="SSF54862">
    <property type="entry name" value="4Fe-4S ferredoxins"/>
    <property type="match status" value="1"/>
</dbReference>
<comment type="similarity">
    <text evidence="1 9">Belongs to the pyruvate:ferredoxin/flavodoxin oxidoreductase family.</text>
</comment>
<feature type="binding site" evidence="10">
    <location>
        <position position="112"/>
    </location>
    <ligand>
        <name>pyruvate</name>
        <dbReference type="ChEBI" id="CHEBI:15361"/>
    </ligand>
</feature>
<feature type="binding site" evidence="10">
    <location>
        <position position="836"/>
    </location>
    <ligand>
        <name>thiamine diphosphate</name>
        <dbReference type="ChEBI" id="CHEBI:58937"/>
    </ligand>
</feature>
<name>G4Q7H6_ACIIR</name>
<dbReference type="GO" id="GO:0022900">
    <property type="term" value="P:electron transport chain"/>
    <property type="evidence" value="ECO:0007669"/>
    <property type="project" value="InterPro"/>
</dbReference>
<dbReference type="GO" id="GO:0006979">
    <property type="term" value="P:response to oxidative stress"/>
    <property type="evidence" value="ECO:0007669"/>
    <property type="project" value="TreeGrafter"/>
</dbReference>
<dbReference type="GO" id="GO:0051539">
    <property type="term" value="F:4 iron, 4 sulfur cluster binding"/>
    <property type="evidence" value="ECO:0007669"/>
    <property type="project" value="UniProtKB-KW"/>
</dbReference>
<dbReference type="InterPro" id="IPR017900">
    <property type="entry name" value="4Fe4S_Fe_S_CS"/>
</dbReference>
<feature type="binding site" evidence="10">
    <location>
        <position position="29"/>
    </location>
    <ligand>
        <name>pyruvate</name>
        <dbReference type="ChEBI" id="CHEBI:15361"/>
    </ligand>
</feature>
<dbReference type="FunFam" id="3.40.920.10:FF:000001">
    <property type="entry name" value="Pyruvate:ferredoxin (Flavodoxin) oxidoreductase"/>
    <property type="match status" value="1"/>
</dbReference>
<dbReference type="Pfam" id="PF10371">
    <property type="entry name" value="EKR"/>
    <property type="match status" value="1"/>
</dbReference>
<dbReference type="eggNOG" id="COG1145">
    <property type="taxonomic scope" value="Bacteria"/>
</dbReference>
<keyword evidence="4 12" id="KW-0479">Metal-binding</keyword>
<evidence type="ECO:0000256" key="8">
    <source>
        <dbReference type="ARBA" id="ARBA00023014"/>
    </source>
</evidence>
<feature type="binding site" evidence="12">
    <location>
        <position position="754"/>
    </location>
    <ligand>
        <name>[4Fe-4S] cluster</name>
        <dbReference type="ChEBI" id="CHEBI:49883"/>
        <label>1</label>
    </ligand>
</feature>
<feature type="binding site" evidence="10">
    <location>
        <begin position="962"/>
        <end position="965"/>
    </location>
    <ligand>
        <name>thiamine diphosphate</name>
        <dbReference type="ChEBI" id="CHEBI:58937"/>
    </ligand>
</feature>
<evidence type="ECO:0000256" key="10">
    <source>
        <dbReference type="PIRSR" id="PIRSR000159-1"/>
    </source>
</evidence>
<evidence type="ECO:0000256" key="11">
    <source>
        <dbReference type="PIRSR" id="PIRSR000159-2"/>
    </source>
</evidence>
<evidence type="ECO:0000313" key="15">
    <source>
        <dbReference type="Proteomes" id="UP000007093"/>
    </source>
</evidence>
<dbReference type="PROSITE" id="PS00198">
    <property type="entry name" value="4FE4S_FER_1"/>
    <property type="match status" value="1"/>
</dbReference>
<evidence type="ECO:0000256" key="4">
    <source>
        <dbReference type="ARBA" id="ARBA00022723"/>
    </source>
</evidence>
<dbReference type="SUPFAM" id="SSF52518">
    <property type="entry name" value="Thiamin diphosphate-binding fold (THDP-binding)"/>
    <property type="match status" value="2"/>
</dbReference>
<dbReference type="KEGG" id="ain:Acin_1089"/>
<dbReference type="InterPro" id="IPR011895">
    <property type="entry name" value="Pyrv_flavodox_OxRed"/>
</dbReference>
<feature type="binding site" evidence="12">
    <location>
        <position position="688"/>
    </location>
    <ligand>
        <name>[4Fe-4S] cluster</name>
        <dbReference type="ChEBI" id="CHEBI:49883"/>
        <label>1</label>
    </ligand>
</feature>
<feature type="binding site" evidence="12">
    <location>
        <position position="808"/>
    </location>
    <ligand>
        <name>[4Fe-4S] cluster</name>
        <dbReference type="ChEBI" id="CHEBI:49883"/>
        <label>3</label>
    </ligand>
</feature>
<dbReference type="NCBIfam" id="TIGR02176">
    <property type="entry name" value="pyruv_ox_red"/>
    <property type="match status" value="1"/>
</dbReference>
<dbReference type="EMBL" id="CP003058">
    <property type="protein sequence ID" value="AEQ22315.1"/>
    <property type="molecule type" value="Genomic_DNA"/>
</dbReference>
<feature type="binding site" evidence="12">
    <location>
        <position position="811"/>
    </location>
    <ligand>
        <name>[4Fe-4S] cluster</name>
        <dbReference type="ChEBI" id="CHEBI:49883"/>
        <label>3</label>
    </ligand>
</feature>
<dbReference type="InterPro" id="IPR029061">
    <property type="entry name" value="THDP-binding"/>
</dbReference>
<dbReference type="eggNOG" id="COG1014">
    <property type="taxonomic scope" value="Bacteria"/>
</dbReference>
<dbReference type="PIRSF" id="PIRSF000159">
    <property type="entry name" value="NifJ"/>
    <property type="match status" value="1"/>
</dbReference>
<evidence type="ECO:0000256" key="7">
    <source>
        <dbReference type="ARBA" id="ARBA00023004"/>
    </source>
</evidence>
<dbReference type="HOGENOM" id="CLU_002569_0_0_9"/>
<dbReference type="Pfam" id="PF12838">
    <property type="entry name" value="Fer4_7"/>
    <property type="match status" value="1"/>
</dbReference>